<dbReference type="GO" id="GO:0006412">
    <property type="term" value="P:translation"/>
    <property type="evidence" value="ECO:0007669"/>
    <property type="project" value="UniProtKB-UniRule"/>
</dbReference>
<evidence type="ECO:0000256" key="2">
    <source>
        <dbReference type="ARBA" id="ARBA00022980"/>
    </source>
</evidence>
<keyword evidence="6" id="KW-0150">Chloroplast</keyword>
<evidence type="ECO:0000256" key="3">
    <source>
        <dbReference type="ARBA" id="ARBA00023274"/>
    </source>
</evidence>
<keyword evidence="5" id="KW-0694">RNA-binding</keyword>
<accession>A0A1I9LKJ6</accession>
<evidence type="ECO:0000313" key="6">
    <source>
        <dbReference type="EMBL" id="ANJ70857.1"/>
    </source>
</evidence>
<dbReference type="GO" id="GO:0019843">
    <property type="term" value="F:rRNA binding"/>
    <property type="evidence" value="ECO:0007669"/>
    <property type="project" value="UniProtKB-UniRule"/>
</dbReference>
<dbReference type="InterPro" id="IPR012677">
    <property type="entry name" value="Nucleotide-bd_a/b_plait_sf"/>
</dbReference>
<dbReference type="GO" id="GO:0003735">
    <property type="term" value="F:structural constituent of ribosome"/>
    <property type="evidence" value="ECO:0007669"/>
    <property type="project" value="InterPro"/>
</dbReference>
<dbReference type="HAMAP" id="MF_01369_B">
    <property type="entry name" value="Ribosomal_uL23_B"/>
    <property type="match status" value="1"/>
</dbReference>
<evidence type="ECO:0000256" key="5">
    <source>
        <dbReference type="HAMAP-Rule" id="MF_01369"/>
    </source>
</evidence>
<dbReference type="Pfam" id="PF00276">
    <property type="entry name" value="Ribosomal_L23"/>
    <property type="match status" value="1"/>
</dbReference>
<comment type="subunit">
    <text evidence="5">Part of the 50S ribosomal subunit.</text>
</comment>
<dbReference type="Gene3D" id="3.30.70.330">
    <property type="match status" value="1"/>
</dbReference>
<dbReference type="InterPro" id="IPR013025">
    <property type="entry name" value="Ribosomal_uL23-like"/>
</dbReference>
<dbReference type="SUPFAM" id="SSF54189">
    <property type="entry name" value="Ribosomal proteins S24e, L23 and L15e"/>
    <property type="match status" value="1"/>
</dbReference>
<sequence>MLFDFVFKPVLFTEKTTHLMENQKYVFLINQRLTKTHIKYFFEKFYKIQIIKINTTNISRKKLQILNIQNYRKLYKRCIITISQNTLLPSIFLTK</sequence>
<evidence type="ECO:0000256" key="1">
    <source>
        <dbReference type="ARBA" id="ARBA00006700"/>
    </source>
</evidence>
<name>A0A1I9LKJ6_9CHLO</name>
<geneLocation type="chloroplast" evidence="6"/>
<dbReference type="EMBL" id="KT946603">
    <property type="protein sequence ID" value="ANJ70857.1"/>
    <property type="molecule type" value="Genomic_DNA"/>
</dbReference>
<organism evidence="6">
    <name type="scientific">Codium simulans</name>
    <dbReference type="NCBI Taxonomy" id="589376"/>
    <lineage>
        <taxon>Eukaryota</taxon>
        <taxon>Viridiplantae</taxon>
        <taxon>Chlorophyta</taxon>
        <taxon>core chlorophytes</taxon>
        <taxon>Ulvophyceae</taxon>
        <taxon>TCBD clade</taxon>
        <taxon>Bryopsidales</taxon>
        <taxon>Bryopsidineae</taxon>
        <taxon>Codiaceae</taxon>
        <taxon>Codium</taxon>
    </lineage>
</organism>
<reference evidence="6" key="1">
    <citation type="journal article" date="2019" name="Mol. Phylogenet. Evol.">
        <title>Reassessment of the classification of bryopsidales (chlorophyta) based on chloroplast phylogenomic analyses.</title>
        <authorList>
            <person name="Cremen M.C."/>
            <person name="Leliaert F."/>
            <person name="West J."/>
            <person name="Lam D.W."/>
            <person name="Shimada S."/>
            <person name="Lopez-Bautista J.M."/>
            <person name="Verbruggen H."/>
        </authorList>
    </citation>
    <scope>NUCLEOTIDE SEQUENCE</scope>
</reference>
<keyword evidence="3 5" id="KW-0687">Ribonucleoprotein</keyword>
<dbReference type="GO" id="GO:0009507">
    <property type="term" value="C:chloroplast"/>
    <property type="evidence" value="ECO:0007669"/>
    <property type="project" value="UniProtKB-SubCell"/>
</dbReference>
<dbReference type="AlphaFoldDB" id="A0A1I9LKJ6"/>
<dbReference type="RefSeq" id="YP_009326923.1">
    <property type="nucleotide sequence ID" value="NC_032043.1"/>
</dbReference>
<keyword evidence="6" id="KW-0934">Plastid</keyword>
<dbReference type="GO" id="GO:0005840">
    <property type="term" value="C:ribosome"/>
    <property type="evidence" value="ECO:0007669"/>
    <property type="project" value="UniProtKB-KW"/>
</dbReference>
<dbReference type="InterPro" id="IPR012678">
    <property type="entry name" value="Ribosomal_uL23/eL15/eS24_sf"/>
</dbReference>
<dbReference type="GeneID" id="30512028"/>
<proteinExistence type="inferred from homology"/>
<comment type="subcellular location">
    <subcellularLocation>
        <location evidence="5">Plastid</location>
        <location evidence="5">Chloroplast</location>
    </subcellularLocation>
</comment>
<comment type="function">
    <text evidence="5">Binds to 23S rRNA.</text>
</comment>
<gene>
    <name evidence="5 6" type="primary">rpl23</name>
</gene>
<protein>
    <recommendedName>
        <fullName evidence="4 5">Large ribosomal subunit protein uL23c</fullName>
    </recommendedName>
</protein>
<dbReference type="GO" id="GO:1990904">
    <property type="term" value="C:ribonucleoprotein complex"/>
    <property type="evidence" value="ECO:0007669"/>
    <property type="project" value="UniProtKB-KW"/>
</dbReference>
<comment type="similarity">
    <text evidence="1 5">Belongs to the universal ribosomal protein uL23 family.</text>
</comment>
<keyword evidence="5" id="KW-0699">rRNA-binding</keyword>
<keyword evidence="2 5" id="KW-0689">Ribosomal protein</keyword>
<evidence type="ECO:0000256" key="4">
    <source>
        <dbReference type="ARBA" id="ARBA00035287"/>
    </source>
</evidence>